<evidence type="ECO:0000256" key="2">
    <source>
        <dbReference type="ARBA" id="ARBA00023235"/>
    </source>
</evidence>
<dbReference type="EMBL" id="JBHTEC010000001">
    <property type="protein sequence ID" value="MFD0284889.1"/>
    <property type="molecule type" value="Genomic_DNA"/>
</dbReference>
<dbReference type="Pfam" id="PF01642">
    <property type="entry name" value="MM_CoA_mutase"/>
    <property type="match status" value="1"/>
</dbReference>
<gene>
    <name evidence="4" type="ORF">ACFQZP_25075</name>
</gene>
<reference evidence="5" key="1">
    <citation type="journal article" date="2019" name="Int. J. Syst. Evol. Microbiol.">
        <title>The Global Catalogue of Microorganisms (GCM) 10K type strain sequencing project: providing services to taxonomists for standard genome sequencing and annotation.</title>
        <authorList>
            <consortium name="The Broad Institute Genomics Platform"/>
            <consortium name="The Broad Institute Genome Sequencing Center for Infectious Disease"/>
            <person name="Wu L."/>
            <person name="Ma J."/>
        </authorList>
    </citation>
    <scope>NUCLEOTIDE SEQUENCE [LARGE SCALE GENOMIC DNA]</scope>
    <source>
        <strain evidence="5">CGMCC 4.7198</strain>
    </source>
</reference>
<dbReference type="PANTHER" id="PTHR48101">
    <property type="entry name" value="METHYLMALONYL-COA MUTASE, MITOCHONDRIAL-RELATED"/>
    <property type="match status" value="1"/>
</dbReference>
<dbReference type="SUPFAM" id="SSF51703">
    <property type="entry name" value="Cobalamin (vitamin B12)-dependent enzymes"/>
    <property type="match status" value="1"/>
</dbReference>
<keyword evidence="5" id="KW-1185">Reference proteome</keyword>
<name>A0ABW2VM10_9ACTN</name>
<dbReference type="InterPro" id="IPR016176">
    <property type="entry name" value="Cbl-dep_enz_cat"/>
</dbReference>
<dbReference type="NCBIfam" id="TIGR00641">
    <property type="entry name" value="acid_CoA_mut_N"/>
    <property type="match status" value="1"/>
</dbReference>
<dbReference type="Gene3D" id="3.20.20.240">
    <property type="entry name" value="Methylmalonyl-CoA mutase"/>
    <property type="match status" value="1"/>
</dbReference>
<feature type="domain" description="Methylmalonyl-CoA mutase alpha/beta chain catalytic" evidence="3">
    <location>
        <begin position="3"/>
        <end position="392"/>
    </location>
</feature>
<evidence type="ECO:0000259" key="3">
    <source>
        <dbReference type="Pfam" id="PF01642"/>
    </source>
</evidence>
<dbReference type="InterPro" id="IPR006098">
    <property type="entry name" value="MMCoA_mutase_a_cat"/>
</dbReference>
<dbReference type="RefSeq" id="WP_381259118.1">
    <property type="nucleotide sequence ID" value="NZ_JBHTBI010000031.1"/>
</dbReference>
<comment type="caution">
    <text evidence="4">The sequence shown here is derived from an EMBL/GenBank/DDBJ whole genome shotgun (WGS) entry which is preliminary data.</text>
</comment>
<evidence type="ECO:0000313" key="5">
    <source>
        <dbReference type="Proteomes" id="UP001596957"/>
    </source>
</evidence>
<organism evidence="4 5">
    <name type="scientific">Streptomyces lutosisoli</name>
    <dbReference type="NCBI Taxonomy" id="2665721"/>
    <lineage>
        <taxon>Bacteria</taxon>
        <taxon>Bacillati</taxon>
        <taxon>Actinomycetota</taxon>
        <taxon>Actinomycetes</taxon>
        <taxon>Kitasatosporales</taxon>
        <taxon>Streptomycetaceae</taxon>
        <taxon>Streptomyces</taxon>
    </lineage>
</organism>
<evidence type="ECO:0000313" key="4">
    <source>
        <dbReference type="EMBL" id="MFD0284889.1"/>
    </source>
</evidence>
<evidence type="ECO:0000256" key="1">
    <source>
        <dbReference type="ARBA" id="ARBA00011870"/>
    </source>
</evidence>
<keyword evidence="2" id="KW-0413">Isomerase</keyword>
<sequence length="485" mass="51671">MGIPGEFPYDAGLHPGGYSTRLWTMRQLAGLRSAESTNERFTYLLGMGETGLSLAFDLPTQLGLDPDDPAADGEVGRTGVSIATVDDLGTVFAGIPLDQVSVSFTINATAPMLLAMWIVVAEESGVDPAALRGTLQNEMLKEFLARKAFIYDLDTSVRYALDVVEYCMSSLPGVNPISISGGHAREAGADAALEVACALASVDAYLGGMVDRGHTPEAVASRFSFIFGTDMELLKEAAKLRVARRRYAERMRDRWGVAEPRAMKLRVQVNTFGSALAYQEPLNNIVRATVQAIAAVLGGTQSLHVCSFDEAVQTPGPLGARIALRTQQILAHETDLARYADPLGGSHVVEGLVDEVGKEVDGWLQRIEDRGGIAACIRSGWLEGEIEELAFQDPGPTVGVLDPAPSPSASERQLLLAESHTTTGGRRDVVRASCPAELDRLRADALSGNNVLPALIEAVRARATIGQLCAAMRPAADDQQAALTS</sequence>
<dbReference type="InterPro" id="IPR006099">
    <property type="entry name" value="MeMalonylCoA_mutase_a/b_cat"/>
</dbReference>
<protein>
    <submittedName>
        <fullName evidence="4">Methylmalonyl-CoA mutase family protein</fullName>
    </submittedName>
</protein>
<comment type="subunit">
    <text evidence="1">Heterodimer of an alpha and a beta chain.</text>
</comment>
<dbReference type="Proteomes" id="UP001596957">
    <property type="component" value="Unassembled WGS sequence"/>
</dbReference>
<accession>A0ABW2VM10</accession>
<proteinExistence type="predicted"/>
<dbReference type="PANTHER" id="PTHR48101:SF1">
    <property type="entry name" value="METHYLMALONYL-COA MUTASE, LARGE SUBUNIT"/>
    <property type="match status" value="1"/>
</dbReference>